<keyword evidence="6" id="KW-0408">Iron</keyword>
<dbReference type="PROSITE" id="PS51184">
    <property type="entry name" value="JMJC"/>
    <property type="match status" value="1"/>
</dbReference>
<organism evidence="12 13">
    <name type="scientific">Holothuria leucospilota</name>
    <name type="common">Black long sea cucumber</name>
    <name type="synonym">Mertensiothuria leucospilota</name>
    <dbReference type="NCBI Taxonomy" id="206669"/>
    <lineage>
        <taxon>Eukaryota</taxon>
        <taxon>Metazoa</taxon>
        <taxon>Echinodermata</taxon>
        <taxon>Eleutherozoa</taxon>
        <taxon>Echinozoa</taxon>
        <taxon>Holothuroidea</taxon>
        <taxon>Aspidochirotacea</taxon>
        <taxon>Aspidochirotida</taxon>
        <taxon>Holothuriidae</taxon>
        <taxon>Holothuria</taxon>
    </lineage>
</organism>
<feature type="compositionally biased region" description="Polar residues" evidence="10">
    <location>
        <begin position="875"/>
        <end position="886"/>
    </location>
</feature>
<keyword evidence="9" id="KW-0539">Nucleus</keyword>
<feature type="compositionally biased region" description="Basic residues" evidence="10">
    <location>
        <begin position="838"/>
        <end position="850"/>
    </location>
</feature>
<dbReference type="SUPFAM" id="SSF51197">
    <property type="entry name" value="Clavaminate synthase-like"/>
    <property type="match status" value="1"/>
</dbReference>
<dbReference type="InterPro" id="IPR041070">
    <property type="entry name" value="JHD"/>
</dbReference>
<keyword evidence="7" id="KW-0805">Transcription regulation</keyword>
<dbReference type="Pfam" id="PF02373">
    <property type="entry name" value="JmjC"/>
    <property type="match status" value="1"/>
</dbReference>
<keyword evidence="13" id="KW-1185">Reference proteome</keyword>
<reference evidence="12" key="1">
    <citation type="submission" date="2021-10" db="EMBL/GenBank/DDBJ databases">
        <title>Tropical sea cucumber genome reveals ecological adaptation and Cuvierian tubules defense mechanism.</title>
        <authorList>
            <person name="Chen T."/>
        </authorList>
    </citation>
    <scope>NUCLEOTIDE SEQUENCE</scope>
    <source>
        <strain evidence="12">Nanhai2018</strain>
        <tissue evidence="12">Muscle</tissue>
    </source>
</reference>
<evidence type="ECO:0000256" key="9">
    <source>
        <dbReference type="ARBA" id="ARBA00023242"/>
    </source>
</evidence>
<evidence type="ECO:0000256" key="5">
    <source>
        <dbReference type="ARBA" id="ARBA00023002"/>
    </source>
</evidence>
<keyword evidence="5" id="KW-0560">Oxidoreductase</keyword>
<evidence type="ECO:0000256" key="4">
    <source>
        <dbReference type="ARBA" id="ARBA00022964"/>
    </source>
</evidence>
<comment type="caution">
    <text evidence="12">The sequence shown here is derived from an EMBL/GenBank/DDBJ whole genome shotgun (WGS) entry which is preliminary data.</text>
</comment>
<evidence type="ECO:0000256" key="8">
    <source>
        <dbReference type="ARBA" id="ARBA00023163"/>
    </source>
</evidence>
<dbReference type="GO" id="GO:0046872">
    <property type="term" value="F:metal ion binding"/>
    <property type="evidence" value="ECO:0007669"/>
    <property type="project" value="UniProtKB-KW"/>
</dbReference>
<dbReference type="Gene3D" id="2.60.120.650">
    <property type="entry name" value="Cupin"/>
    <property type="match status" value="1"/>
</dbReference>
<evidence type="ECO:0000256" key="2">
    <source>
        <dbReference type="ARBA" id="ARBA00022723"/>
    </source>
</evidence>
<dbReference type="SMART" id="SM00558">
    <property type="entry name" value="JmjC"/>
    <property type="match status" value="1"/>
</dbReference>
<dbReference type="Pfam" id="PF17811">
    <property type="entry name" value="JHD"/>
    <property type="match status" value="1"/>
</dbReference>
<comment type="subcellular location">
    <subcellularLocation>
        <location evidence="1">Nucleus</location>
    </subcellularLocation>
</comment>
<dbReference type="GO" id="GO:0051213">
    <property type="term" value="F:dioxygenase activity"/>
    <property type="evidence" value="ECO:0007669"/>
    <property type="project" value="UniProtKB-KW"/>
</dbReference>
<keyword evidence="3" id="KW-0156">Chromatin regulator</keyword>
<sequence length="929" mass="104040">MRYGKRKNPIIFDGGQSCVGVREDQSADVEEYHCPGCTISHGPLVLKKRSNYHRHDYTEDYDPESAVQAGTLVFIKNLKSRFFRDADEIIQRPSGQDLSERYLEKKGFKVPILVENKEGLGLLVPPPTFTVSDVEQYVGSMLEIDVIDVARQEECKMLMREWVEYYNSPNRDKALNVISLEFSNTNLSNLVQAPAIVRKISWVENMWPDHQPENAIYAKPQVSKYCLMGVKNSYTDFHMDFGGTSVWYHVLRGEKVFYVIKPTEQNLKLYEEWASSPKQSEIFFGSKVDACYKCVVKQGQTLFIPTGWIHAVLTSVDSLVFGGNFLHSFNSGLQMRVYDIEKRLKTPQRFQFPWFETTIWFASKHLLQKVKEAKQEEPSKATNYLLDSIKTVVEKLKSWTSRRELRHHIAEIPESIDYTKIIRDLNREVKALEKLVAKKKGKKKGRKKGNNDDSSQEYEIQPVKVEPKVKSKTLTHHMPAQILSPSLKNNSYRAEAQSKSIKFKLPKGGMSTDSTVTSGSEDENARSMLSDAAANRLKLVLSNGKIISKSGVPVVTSRGGFQSLTSGGIQSGAMIEDDIIVDDVIEGSKMKTAAEMLAGSTAGALKLKLSFNGKSSHQSPTSSNKFNQDSSQMSTSNTSGFDSDDDVMPSDRSPSHPSLSSVDALLQASKMDSAAPLPHISVADIEAELKQQPASPGTQDAIQGMLAIAQPQKVKSKMSSLTEGKSDEENISEEEGGRPKRIRKRKYLDDYDDEEMRNCFQDAKYVYPTLDDDDSDGPVFKSRNKYSKRDPGDMPWNPKAKVVMPVPKMNRPHREGVRKAHVEEGLADAKARLANKPPPKRQYIRRKPLPKKPSIEDMPSTSSLAHSLGPYDFKSQLSTSLSQSAPASVLSAMKQEGPGRPRKPKKGMATAKQRLSKILKIQKGGRLLV</sequence>
<evidence type="ECO:0000256" key="6">
    <source>
        <dbReference type="ARBA" id="ARBA00023004"/>
    </source>
</evidence>
<feature type="domain" description="JmjC" evidence="11">
    <location>
        <begin position="182"/>
        <end position="342"/>
    </location>
</feature>
<dbReference type="OrthoDB" id="5876800at2759"/>
<feature type="compositionally biased region" description="Basic residues" evidence="10">
    <location>
        <begin position="439"/>
        <end position="448"/>
    </location>
</feature>
<dbReference type="Proteomes" id="UP001152320">
    <property type="component" value="Chromosome 2"/>
</dbReference>
<feature type="region of interest" description="Disordered" evidence="10">
    <location>
        <begin position="719"/>
        <end position="738"/>
    </location>
</feature>
<keyword evidence="8" id="KW-0804">Transcription</keyword>
<feature type="compositionally biased region" description="Basic and acidic residues" evidence="10">
    <location>
        <begin position="812"/>
        <end position="831"/>
    </location>
</feature>
<proteinExistence type="predicted"/>
<feature type="compositionally biased region" description="Low complexity" evidence="10">
    <location>
        <begin position="650"/>
        <end position="660"/>
    </location>
</feature>
<evidence type="ECO:0000259" key="11">
    <source>
        <dbReference type="PROSITE" id="PS51184"/>
    </source>
</evidence>
<evidence type="ECO:0000256" key="7">
    <source>
        <dbReference type="ARBA" id="ARBA00023015"/>
    </source>
</evidence>
<evidence type="ECO:0000256" key="3">
    <source>
        <dbReference type="ARBA" id="ARBA00022853"/>
    </source>
</evidence>
<protein>
    <submittedName>
        <fullName evidence="12">Histone lysine demethylase PHF8</fullName>
    </submittedName>
</protein>
<accession>A0A9Q1CLE2</accession>
<gene>
    <name evidence="12" type="ORF">HOLleu_05955</name>
</gene>
<evidence type="ECO:0000313" key="13">
    <source>
        <dbReference type="Proteomes" id="UP001152320"/>
    </source>
</evidence>
<keyword evidence="2" id="KW-0479">Metal-binding</keyword>
<feature type="region of interest" description="Disordered" evidence="10">
    <location>
        <begin position="439"/>
        <end position="463"/>
    </location>
</feature>
<evidence type="ECO:0000313" key="12">
    <source>
        <dbReference type="EMBL" id="KAJ8047061.1"/>
    </source>
</evidence>
<dbReference type="AlphaFoldDB" id="A0A9Q1CLE2"/>
<dbReference type="InterPro" id="IPR050690">
    <property type="entry name" value="JHDM1_Histone_Demethylase"/>
</dbReference>
<dbReference type="Gene3D" id="1.20.58.1360">
    <property type="match status" value="1"/>
</dbReference>
<dbReference type="EMBL" id="JAIZAY010000002">
    <property type="protein sequence ID" value="KAJ8047061.1"/>
    <property type="molecule type" value="Genomic_DNA"/>
</dbReference>
<evidence type="ECO:0000256" key="1">
    <source>
        <dbReference type="ARBA" id="ARBA00004123"/>
    </source>
</evidence>
<dbReference type="GO" id="GO:0006325">
    <property type="term" value="P:chromatin organization"/>
    <property type="evidence" value="ECO:0007669"/>
    <property type="project" value="UniProtKB-KW"/>
</dbReference>
<evidence type="ECO:0000256" key="10">
    <source>
        <dbReference type="SAM" id="MobiDB-lite"/>
    </source>
</evidence>
<dbReference type="InterPro" id="IPR003347">
    <property type="entry name" value="JmjC_dom"/>
</dbReference>
<dbReference type="PANTHER" id="PTHR23123">
    <property type="entry name" value="PHD/F-BOX CONTAINING PROTEIN"/>
    <property type="match status" value="1"/>
</dbReference>
<dbReference type="GO" id="GO:0005634">
    <property type="term" value="C:nucleus"/>
    <property type="evidence" value="ECO:0007669"/>
    <property type="project" value="UniProtKB-SubCell"/>
</dbReference>
<feature type="region of interest" description="Disordered" evidence="10">
    <location>
        <begin position="613"/>
        <end position="660"/>
    </location>
</feature>
<name>A0A9Q1CLE2_HOLLE</name>
<feature type="compositionally biased region" description="Polar residues" evidence="10">
    <location>
        <begin position="613"/>
        <end position="641"/>
    </location>
</feature>
<feature type="region of interest" description="Disordered" evidence="10">
    <location>
        <begin position="504"/>
        <end position="523"/>
    </location>
</feature>
<feature type="region of interest" description="Disordered" evidence="10">
    <location>
        <begin position="770"/>
        <end position="917"/>
    </location>
</feature>
<keyword evidence="4" id="KW-0223">Dioxygenase</keyword>